<sequence>MTIGALPGLLVALVVSVLPGTALLFALRVRRVVWVLGAGPAASIGVAAITAILCGLVGIPFGPVSLSVVVALLVAVGVFRWVRGRQSQPDDARPLIPRSQRVTIAVGVVLALIGVAYSLHMWMSGLHELGAVPQEHDTIGHSALTAYIQYSGRGAPWQLMPVDVLSGQPTSFYPSGMHLLAAVTGGVMGSPIVGLNAITVVMCTVGLGMAEAALAYVALRRAGVNQGMAVAGSGVAVIVVGGLQSPEIHMAEAGGILANMVSLALFLGVVAVLLTLRRRDWPAAVAAGVACAGVFAAHPSSAASVGVTLVAWWIGEAFTRGGLRRLGGQLLSLLAAVVATAVVASPYLIQAFKASGITSTWPPDFGKLTFPNALGQTFSLPYAGWIPTYDGRSQVVAFGLAVLGIAAVLLTRRGFGPVAAYGVWSVIVLGAFLSPGTGFETSVTGFFYNAMLRIRGHQSLLVPVLAALGVVLTARWIAAWLARRPPLRRARIGWVAAALVALIMIPYLAGPARTYADTNERYLATRYGAPDLWRITAEDQAAFDFLAAPGRVGPGERVMNSANDGSTYLYVEKKIPVVNLSTLGVYGVPYTYKLMQKFNTYPTDPTIRKSILDLNITWVYVDESPPGIGSPVSPENWVGAPSFSFPSGFANLKGIAGLTEEFHQGAVHVYRLDRSVLQRMSDTAG</sequence>
<feature type="transmembrane region" description="Helical" evidence="1">
    <location>
        <begin position="326"/>
        <end position="349"/>
    </location>
</feature>
<name>A0A4R2JVM5_9PSEU</name>
<dbReference type="Proteomes" id="UP000295680">
    <property type="component" value="Unassembled WGS sequence"/>
</dbReference>
<proteinExistence type="predicted"/>
<feature type="transmembrane region" description="Helical" evidence="1">
    <location>
        <begin position="256"/>
        <end position="276"/>
    </location>
</feature>
<evidence type="ECO:0000256" key="1">
    <source>
        <dbReference type="SAM" id="Phobius"/>
    </source>
</evidence>
<keyword evidence="1" id="KW-1133">Transmembrane helix</keyword>
<dbReference type="EMBL" id="SLWS01000001">
    <property type="protein sequence ID" value="TCO64483.1"/>
    <property type="molecule type" value="Genomic_DNA"/>
</dbReference>
<feature type="transmembrane region" description="Helical" evidence="1">
    <location>
        <begin position="460"/>
        <end position="480"/>
    </location>
</feature>
<keyword evidence="1" id="KW-0472">Membrane</keyword>
<feature type="transmembrane region" description="Helical" evidence="1">
    <location>
        <begin position="102"/>
        <end position="123"/>
    </location>
</feature>
<keyword evidence="3" id="KW-1185">Reference proteome</keyword>
<feature type="transmembrane region" description="Helical" evidence="1">
    <location>
        <begin position="64"/>
        <end position="82"/>
    </location>
</feature>
<feature type="transmembrane region" description="Helical" evidence="1">
    <location>
        <begin position="34"/>
        <end position="58"/>
    </location>
</feature>
<keyword evidence="1" id="KW-0812">Transmembrane</keyword>
<gene>
    <name evidence="2" type="ORF">EV192_101259</name>
</gene>
<dbReference type="OrthoDB" id="5141811at2"/>
<dbReference type="RefSeq" id="WP_132110261.1">
    <property type="nucleotide sequence ID" value="NZ_SLWS01000001.1"/>
</dbReference>
<dbReference type="InterPro" id="IPR046671">
    <property type="entry name" value="DUF6541"/>
</dbReference>
<reference evidence="2 3" key="1">
    <citation type="submission" date="2019-03" db="EMBL/GenBank/DDBJ databases">
        <title>Genomic Encyclopedia of Type Strains, Phase IV (KMG-IV): sequencing the most valuable type-strain genomes for metagenomic binning, comparative biology and taxonomic classification.</title>
        <authorList>
            <person name="Goeker M."/>
        </authorList>
    </citation>
    <scope>NUCLEOTIDE SEQUENCE [LARGE SCALE GENOMIC DNA]</scope>
    <source>
        <strain evidence="2 3">DSM 45934</strain>
    </source>
</reference>
<dbReference type="Pfam" id="PF20176">
    <property type="entry name" value="DUF6541"/>
    <property type="match status" value="1"/>
</dbReference>
<evidence type="ECO:0008006" key="4">
    <source>
        <dbReference type="Google" id="ProtNLM"/>
    </source>
</evidence>
<feature type="transmembrane region" description="Helical" evidence="1">
    <location>
        <begin position="226"/>
        <end position="244"/>
    </location>
</feature>
<feature type="transmembrane region" description="Helical" evidence="1">
    <location>
        <begin position="395"/>
        <end position="415"/>
    </location>
</feature>
<evidence type="ECO:0000313" key="3">
    <source>
        <dbReference type="Proteomes" id="UP000295680"/>
    </source>
</evidence>
<protein>
    <recommendedName>
        <fullName evidence="4">4-amino-4-deoxy-L-arabinose transferase-like glycosyltransferase</fullName>
    </recommendedName>
</protein>
<feature type="transmembrane region" description="Helical" evidence="1">
    <location>
        <begin position="492"/>
        <end position="509"/>
    </location>
</feature>
<accession>A0A4R2JVM5</accession>
<feature type="transmembrane region" description="Helical" evidence="1">
    <location>
        <begin position="6"/>
        <end position="27"/>
    </location>
</feature>
<organism evidence="2 3">
    <name type="scientific">Actinocrispum wychmicini</name>
    <dbReference type="NCBI Taxonomy" id="1213861"/>
    <lineage>
        <taxon>Bacteria</taxon>
        <taxon>Bacillati</taxon>
        <taxon>Actinomycetota</taxon>
        <taxon>Actinomycetes</taxon>
        <taxon>Pseudonocardiales</taxon>
        <taxon>Pseudonocardiaceae</taxon>
        <taxon>Actinocrispum</taxon>
    </lineage>
</organism>
<feature type="transmembrane region" description="Helical" evidence="1">
    <location>
        <begin position="421"/>
        <end position="448"/>
    </location>
</feature>
<comment type="caution">
    <text evidence="2">The sequence shown here is derived from an EMBL/GenBank/DDBJ whole genome shotgun (WGS) entry which is preliminary data.</text>
</comment>
<dbReference type="AlphaFoldDB" id="A0A4R2JVM5"/>
<evidence type="ECO:0000313" key="2">
    <source>
        <dbReference type="EMBL" id="TCO64483.1"/>
    </source>
</evidence>